<organism evidence="16 17">
    <name type="scientific">Dissophora globulifera</name>
    <dbReference type="NCBI Taxonomy" id="979702"/>
    <lineage>
        <taxon>Eukaryota</taxon>
        <taxon>Fungi</taxon>
        <taxon>Fungi incertae sedis</taxon>
        <taxon>Mucoromycota</taxon>
        <taxon>Mortierellomycotina</taxon>
        <taxon>Mortierellomycetes</taxon>
        <taxon>Mortierellales</taxon>
        <taxon>Mortierellaceae</taxon>
        <taxon>Dissophora</taxon>
    </lineage>
</organism>
<dbReference type="SUPFAM" id="SSF57667">
    <property type="entry name" value="beta-beta-alpha zinc fingers"/>
    <property type="match status" value="1"/>
</dbReference>
<feature type="domain" description="Protein arginine N-methyltransferase" evidence="15">
    <location>
        <begin position="432"/>
        <end position="609"/>
    </location>
</feature>
<evidence type="ECO:0000256" key="6">
    <source>
        <dbReference type="ARBA" id="ARBA00022691"/>
    </source>
</evidence>
<comment type="catalytic activity">
    <reaction evidence="11">
        <text>L-arginyl-[protein] + S-adenosyl-L-methionine = N(omega)-methyl-L-arginyl-[protein] + S-adenosyl-L-homocysteine + H(+)</text>
        <dbReference type="Rhea" id="RHEA:48100"/>
        <dbReference type="Rhea" id="RHEA-COMP:10532"/>
        <dbReference type="Rhea" id="RHEA-COMP:11990"/>
        <dbReference type="ChEBI" id="CHEBI:15378"/>
        <dbReference type="ChEBI" id="CHEBI:29965"/>
        <dbReference type="ChEBI" id="CHEBI:57856"/>
        <dbReference type="ChEBI" id="CHEBI:59789"/>
        <dbReference type="ChEBI" id="CHEBI:65280"/>
    </reaction>
    <physiologicalReaction direction="left-to-right" evidence="11">
        <dbReference type="Rhea" id="RHEA:48101"/>
    </physiologicalReaction>
</comment>
<protein>
    <recommendedName>
        <fullName evidence="2">type I protein arginine methyltransferase</fullName>
        <ecNumber evidence="2">2.1.1.319</ecNumber>
    </recommendedName>
</protein>
<evidence type="ECO:0000256" key="1">
    <source>
        <dbReference type="ARBA" id="ARBA00004514"/>
    </source>
</evidence>
<dbReference type="OrthoDB" id="7848332at2759"/>
<name>A0A9P6RD62_9FUNG</name>
<dbReference type="Pfam" id="PF22528">
    <property type="entry name" value="PRMT_C"/>
    <property type="match status" value="1"/>
</dbReference>
<dbReference type="InterPro" id="IPR025799">
    <property type="entry name" value="Arg_MeTrfase"/>
</dbReference>
<dbReference type="GO" id="GO:0005634">
    <property type="term" value="C:nucleus"/>
    <property type="evidence" value="ECO:0007669"/>
    <property type="project" value="TreeGrafter"/>
</dbReference>
<evidence type="ECO:0000256" key="3">
    <source>
        <dbReference type="ARBA" id="ARBA00022490"/>
    </source>
</evidence>
<comment type="subcellular location">
    <subcellularLocation>
        <location evidence="1">Cytoplasm</location>
        <location evidence="1">Cytosol</location>
    </subcellularLocation>
</comment>
<keyword evidence="5 12" id="KW-0808">Transferase</keyword>
<dbReference type="AlphaFoldDB" id="A0A9P6RD62"/>
<keyword evidence="8" id="KW-0863">Zinc-finger</keyword>
<dbReference type="InterPro" id="IPR036236">
    <property type="entry name" value="Znf_C2H2_sf"/>
</dbReference>
<keyword evidence="4 12" id="KW-0489">Methyltransferase</keyword>
<feature type="domain" description="Protein arginine N-methyltransferase 3-like C2H2 zinc finger" evidence="14">
    <location>
        <begin position="96"/>
        <end position="145"/>
    </location>
</feature>
<evidence type="ECO:0000256" key="12">
    <source>
        <dbReference type="PROSITE-ProRule" id="PRU01015"/>
    </source>
</evidence>
<evidence type="ECO:0000259" key="15">
    <source>
        <dbReference type="Pfam" id="PF22528"/>
    </source>
</evidence>
<dbReference type="Gene3D" id="2.70.160.11">
    <property type="entry name" value="Hnrnp arginine n-methyltransferase1"/>
    <property type="match status" value="1"/>
</dbReference>
<evidence type="ECO:0000256" key="5">
    <source>
        <dbReference type="ARBA" id="ARBA00022679"/>
    </source>
</evidence>
<reference evidence="16" key="1">
    <citation type="journal article" date="2020" name="Fungal Divers.">
        <title>Resolving the Mortierellaceae phylogeny through synthesis of multi-gene phylogenetics and phylogenomics.</title>
        <authorList>
            <person name="Vandepol N."/>
            <person name="Liber J."/>
            <person name="Desiro A."/>
            <person name="Na H."/>
            <person name="Kennedy M."/>
            <person name="Barry K."/>
            <person name="Grigoriev I.V."/>
            <person name="Miller A.N."/>
            <person name="O'Donnell K."/>
            <person name="Stajich J.E."/>
            <person name="Bonito G."/>
        </authorList>
    </citation>
    <scope>NUCLEOTIDE SEQUENCE</scope>
    <source>
        <strain evidence="16">REB-010B</strain>
    </source>
</reference>
<dbReference type="EMBL" id="JAAAIP010000548">
    <property type="protein sequence ID" value="KAG0315305.1"/>
    <property type="molecule type" value="Genomic_DNA"/>
</dbReference>
<dbReference type="PROSITE" id="PS51678">
    <property type="entry name" value="SAM_MT_PRMT"/>
    <property type="match status" value="1"/>
</dbReference>
<dbReference type="SUPFAM" id="SSF53335">
    <property type="entry name" value="S-adenosyl-L-methionine-dependent methyltransferases"/>
    <property type="match status" value="1"/>
</dbReference>
<dbReference type="GO" id="GO:0035242">
    <property type="term" value="F:protein-arginine omega-N asymmetric methyltransferase activity"/>
    <property type="evidence" value="ECO:0007669"/>
    <property type="project" value="UniProtKB-EC"/>
</dbReference>
<dbReference type="Proteomes" id="UP000738325">
    <property type="component" value="Unassembled WGS sequence"/>
</dbReference>
<dbReference type="GO" id="GO:0032259">
    <property type="term" value="P:methylation"/>
    <property type="evidence" value="ECO:0007669"/>
    <property type="project" value="UniProtKB-KW"/>
</dbReference>
<keyword evidence="17" id="KW-1185">Reference proteome</keyword>
<dbReference type="Gene3D" id="3.40.50.150">
    <property type="entry name" value="Vaccinia Virus protein VP39"/>
    <property type="match status" value="1"/>
</dbReference>
<dbReference type="PANTHER" id="PTHR11006:SF123">
    <property type="entry name" value="RIBOSOMAL PROTEIN ARGININE N-METHYLTRANSFERASE RMT3"/>
    <property type="match status" value="1"/>
</dbReference>
<comment type="caution">
    <text evidence="16">The sequence shown here is derived from an EMBL/GenBank/DDBJ whole genome shotgun (WGS) entry which is preliminary data.</text>
</comment>
<keyword evidence="3" id="KW-0963">Cytoplasm</keyword>
<comment type="catalytic activity">
    <reaction evidence="10">
        <text>L-arginyl-[protein] + 2 S-adenosyl-L-methionine = N(omega),N(omega)-dimethyl-L-arginyl-[protein] + 2 S-adenosyl-L-homocysteine + 2 H(+)</text>
        <dbReference type="Rhea" id="RHEA:48096"/>
        <dbReference type="Rhea" id="RHEA-COMP:10532"/>
        <dbReference type="Rhea" id="RHEA-COMP:11991"/>
        <dbReference type="ChEBI" id="CHEBI:15378"/>
        <dbReference type="ChEBI" id="CHEBI:29965"/>
        <dbReference type="ChEBI" id="CHEBI:57856"/>
        <dbReference type="ChEBI" id="CHEBI:59789"/>
        <dbReference type="ChEBI" id="CHEBI:61897"/>
        <dbReference type="EC" id="2.1.1.319"/>
    </reaction>
    <physiologicalReaction direction="left-to-right" evidence="10">
        <dbReference type="Rhea" id="RHEA:48097"/>
    </physiologicalReaction>
</comment>
<dbReference type="InterPro" id="IPR055135">
    <property type="entry name" value="PRMT_dom"/>
</dbReference>
<keyword evidence="6 12" id="KW-0949">S-adenosyl-L-methionine</keyword>
<dbReference type="GO" id="GO:0042054">
    <property type="term" value="F:histone methyltransferase activity"/>
    <property type="evidence" value="ECO:0007669"/>
    <property type="project" value="TreeGrafter"/>
</dbReference>
<dbReference type="InterPro" id="IPR029063">
    <property type="entry name" value="SAM-dependent_MTases_sf"/>
</dbReference>
<feature type="region of interest" description="Disordered" evidence="13">
    <location>
        <begin position="1"/>
        <end position="20"/>
    </location>
</feature>
<evidence type="ECO:0000256" key="10">
    <source>
        <dbReference type="ARBA" id="ARBA00047384"/>
    </source>
</evidence>
<evidence type="ECO:0000313" key="17">
    <source>
        <dbReference type="Proteomes" id="UP000738325"/>
    </source>
</evidence>
<keyword evidence="7" id="KW-0479">Metal-binding</keyword>
<evidence type="ECO:0000313" key="16">
    <source>
        <dbReference type="EMBL" id="KAG0315305.1"/>
    </source>
</evidence>
<evidence type="ECO:0000256" key="9">
    <source>
        <dbReference type="ARBA" id="ARBA00022833"/>
    </source>
</evidence>
<dbReference type="InterPro" id="IPR049482">
    <property type="entry name" value="ANM3-like_C2H2_Zf"/>
</dbReference>
<evidence type="ECO:0000256" key="7">
    <source>
        <dbReference type="ARBA" id="ARBA00022723"/>
    </source>
</evidence>
<evidence type="ECO:0000259" key="14">
    <source>
        <dbReference type="Pfam" id="PF21137"/>
    </source>
</evidence>
<evidence type="ECO:0000256" key="11">
    <source>
        <dbReference type="ARBA" id="ARBA00049303"/>
    </source>
</evidence>
<keyword evidence="9" id="KW-0862">Zinc</keyword>
<dbReference type="Pfam" id="PF06325">
    <property type="entry name" value="PrmA"/>
    <property type="match status" value="1"/>
</dbReference>
<evidence type="ECO:0000256" key="2">
    <source>
        <dbReference type="ARBA" id="ARBA00011925"/>
    </source>
</evidence>
<gene>
    <name evidence="16" type="ORF">BGZ99_007537</name>
</gene>
<evidence type="ECO:0000256" key="13">
    <source>
        <dbReference type="SAM" id="MobiDB-lite"/>
    </source>
</evidence>
<dbReference type="EC" id="2.1.1.319" evidence="2"/>
<dbReference type="GO" id="GO:0008270">
    <property type="term" value="F:zinc ion binding"/>
    <property type="evidence" value="ECO:0007669"/>
    <property type="project" value="UniProtKB-KW"/>
</dbReference>
<dbReference type="GO" id="GO:0005829">
    <property type="term" value="C:cytosol"/>
    <property type="evidence" value="ECO:0007669"/>
    <property type="project" value="UniProtKB-SubCell"/>
</dbReference>
<dbReference type="Pfam" id="PF21137">
    <property type="entry name" value="ANM3_C2H2_Zf"/>
    <property type="match status" value="1"/>
</dbReference>
<evidence type="ECO:0000256" key="4">
    <source>
        <dbReference type="ARBA" id="ARBA00022603"/>
    </source>
</evidence>
<proteinExistence type="predicted"/>
<sequence length="630" mass="70939">MSNRILQAGTGGGSSGSDALFNARRQSTISQAYTQSEYSGSEFDEQDNRWDDWEDEEGMEIAAAKCLFCAEVLPTAREVFQHCTSVHGFDFLRARQQHDLDFYQSIRLINYLRKQAQEVAGFDQTTTWALEGKEPFLGDDEYLRPVIEDDSLLYAFEDLELDDNDSDSGEAGAAGDNRDAAAGAASMFWMPQGDAKIMQRSAYDDVETTTELEAKLLKQLRHAEERLFAAEVQLQNTEMQFQEYRTRVKESFFDTLEDAASRSVASSALGDEDALAGVVVPPDEGNYYFNSYASSDIHQQMLNDRVRTEGYRDYIYENKDIFKGKTVLDVGCGTGILSMFAARAGAAKVLSVDNSDIIDKAGKNIAENGLENVITLYRGRIEEIKLPCKVDIIISEWMGYFLLYEAMLDSVLVARDRFLAPGGILAPSQTRILFTATSDESFLNDSVHYWNDVYGFKMSTMKENVLLEAVVDFVSPETLVTNTVTIKDLPHQTITVAGLDFVSDFELEMQRDDLLAAFVGYFDTWFTRDGKDVPLDVGISKEELQKHSMNGFTTGPVYTRSEETHWKQTMFVLQRPLELKKGDKVKGTFYCTKNTRNPRALDLRIVYEVIRVSGSSSSDDDKADLTFYLR</sequence>
<accession>A0A9P6RD62</accession>
<dbReference type="PANTHER" id="PTHR11006">
    <property type="entry name" value="PROTEIN ARGININE N-METHYLTRANSFERASE"/>
    <property type="match status" value="1"/>
</dbReference>
<dbReference type="CDD" id="cd02440">
    <property type="entry name" value="AdoMet_MTases"/>
    <property type="match status" value="1"/>
</dbReference>
<evidence type="ECO:0000256" key="8">
    <source>
        <dbReference type="ARBA" id="ARBA00022771"/>
    </source>
</evidence>
<dbReference type="FunFam" id="3.40.50.150:FF:000003">
    <property type="entry name" value="Blast:Protein arginine N-methyltransferase 1"/>
    <property type="match status" value="1"/>
</dbReference>